<dbReference type="Gene3D" id="3.30.2350.10">
    <property type="entry name" value="Pseudouridine synthase"/>
    <property type="match status" value="1"/>
</dbReference>
<dbReference type="Proteomes" id="UP001529421">
    <property type="component" value="Unassembled WGS sequence"/>
</dbReference>
<dbReference type="InterPro" id="IPR020103">
    <property type="entry name" value="PsdUridine_synth_cat_dom_sf"/>
</dbReference>
<dbReference type="CDD" id="cd02869">
    <property type="entry name" value="PseudoU_synth_RluA_like"/>
    <property type="match status" value="1"/>
</dbReference>
<sequence>MHSSAPALPCPVLYESQTLLALDKPAGIIVHGDGSGAETLSDLARQLLSRHDDEQLDYHSNPEELQALQRLDRETTGIVLYSRQKRSQPLYDRMIAEHRATKRYLAIVEGAFPWHEHTFDSPIGRDRHDARRMRVSRTGKHAVSRARLLRSATIGHRTFSLLSVVIETGRKHQIRVHLSSSGFPIVGDALYGHNHPLGLMLHARELSFIDPVDGNPVDIISPVPARFAAIAAEFESEAPIGSRRS</sequence>
<gene>
    <name evidence="6" type="ORF">QUW28_04365</name>
</gene>
<dbReference type="EMBL" id="JAUDDZ010000004">
    <property type="protein sequence ID" value="MDM8274733.1"/>
    <property type="molecule type" value="Genomic_DNA"/>
</dbReference>
<comment type="catalytic activity">
    <reaction evidence="1">
        <text>a uridine in RNA = a pseudouridine in RNA</text>
        <dbReference type="Rhea" id="RHEA:48348"/>
        <dbReference type="Rhea" id="RHEA-COMP:12068"/>
        <dbReference type="Rhea" id="RHEA-COMP:12069"/>
        <dbReference type="ChEBI" id="CHEBI:65314"/>
        <dbReference type="ChEBI" id="CHEBI:65315"/>
    </reaction>
</comment>
<proteinExistence type="inferred from homology"/>
<reference evidence="6 7" key="2">
    <citation type="submission" date="2023-06" db="EMBL/GenBank/DDBJ databases">
        <authorList>
            <person name="Zeman M."/>
            <person name="Kubasova T."/>
            <person name="Jahodarova E."/>
            <person name="Nykrynova M."/>
            <person name="Rychlik I."/>
        </authorList>
    </citation>
    <scope>NUCLEOTIDE SEQUENCE [LARGE SCALE GENOMIC DNA]</scope>
    <source>
        <strain evidence="6 7">154_Feed</strain>
    </source>
</reference>
<evidence type="ECO:0000313" key="6">
    <source>
        <dbReference type="EMBL" id="MDM8274733.1"/>
    </source>
</evidence>
<dbReference type="PANTHER" id="PTHR21600:SF87">
    <property type="entry name" value="RNA PSEUDOURIDYLATE SYNTHASE DOMAIN-CONTAINING PROTEIN 1"/>
    <property type="match status" value="1"/>
</dbReference>
<evidence type="ECO:0000256" key="1">
    <source>
        <dbReference type="ARBA" id="ARBA00000073"/>
    </source>
</evidence>
<dbReference type="InterPro" id="IPR006145">
    <property type="entry name" value="PsdUridine_synth_RsuA/RluA"/>
</dbReference>
<reference evidence="7" key="1">
    <citation type="submission" date="2023-06" db="EMBL/GenBank/DDBJ databases">
        <title>Identification and characterization of horizontal gene transfer across gut microbiota members of farm animals based on homology search.</title>
        <authorList>
            <person name="Zeman M."/>
            <person name="Kubasova T."/>
            <person name="Jahodarova E."/>
            <person name="Nykrynova M."/>
            <person name="Rychlik I."/>
        </authorList>
    </citation>
    <scope>NUCLEOTIDE SEQUENCE [LARGE SCALE GENOMIC DNA]</scope>
    <source>
        <strain evidence="7">154_Feed</strain>
    </source>
</reference>
<keyword evidence="7" id="KW-1185">Reference proteome</keyword>
<feature type="domain" description="Pseudouridine synthase RsuA/RluA-like" evidence="5">
    <location>
        <begin position="19"/>
        <end position="180"/>
    </location>
</feature>
<dbReference type="RefSeq" id="WP_289544846.1">
    <property type="nucleotide sequence ID" value="NZ_JAUDDZ010000004.1"/>
</dbReference>
<dbReference type="Pfam" id="PF00849">
    <property type="entry name" value="PseudoU_synth_2"/>
    <property type="match status" value="1"/>
</dbReference>
<comment type="similarity">
    <text evidence="2">Belongs to the pseudouridine synthase RluA family.</text>
</comment>
<organism evidence="6 7">
    <name type="scientific">Enorma phocaeensis</name>
    <dbReference type="NCBI Taxonomy" id="1871019"/>
    <lineage>
        <taxon>Bacteria</taxon>
        <taxon>Bacillati</taxon>
        <taxon>Actinomycetota</taxon>
        <taxon>Coriobacteriia</taxon>
        <taxon>Coriobacteriales</taxon>
        <taxon>Coriobacteriaceae</taxon>
        <taxon>Enorma</taxon>
    </lineage>
</organism>
<evidence type="ECO:0000259" key="5">
    <source>
        <dbReference type="Pfam" id="PF00849"/>
    </source>
</evidence>
<evidence type="ECO:0000313" key="7">
    <source>
        <dbReference type="Proteomes" id="UP001529421"/>
    </source>
</evidence>
<evidence type="ECO:0000256" key="4">
    <source>
        <dbReference type="ARBA" id="ARBA00033164"/>
    </source>
</evidence>
<comment type="caution">
    <text evidence="6">The sequence shown here is derived from an EMBL/GenBank/DDBJ whole genome shotgun (WGS) entry which is preliminary data.</text>
</comment>
<protein>
    <recommendedName>
        <fullName evidence="3">RNA pseudouridylate synthase</fullName>
    </recommendedName>
    <alternativeName>
        <fullName evidence="4">RNA-uridine isomerase</fullName>
    </alternativeName>
</protein>
<dbReference type="PANTHER" id="PTHR21600">
    <property type="entry name" value="MITOCHONDRIAL RNA PSEUDOURIDINE SYNTHASE"/>
    <property type="match status" value="1"/>
</dbReference>
<accession>A0ABT7V8A9</accession>
<dbReference type="SUPFAM" id="SSF55120">
    <property type="entry name" value="Pseudouridine synthase"/>
    <property type="match status" value="1"/>
</dbReference>
<evidence type="ECO:0000256" key="3">
    <source>
        <dbReference type="ARBA" id="ARBA00031870"/>
    </source>
</evidence>
<keyword evidence="6" id="KW-0413">Isomerase</keyword>
<evidence type="ECO:0000256" key="2">
    <source>
        <dbReference type="ARBA" id="ARBA00010876"/>
    </source>
</evidence>
<name>A0ABT7V8A9_9ACTN</name>
<dbReference type="GO" id="GO:0016853">
    <property type="term" value="F:isomerase activity"/>
    <property type="evidence" value="ECO:0007669"/>
    <property type="project" value="UniProtKB-KW"/>
</dbReference>
<dbReference type="InterPro" id="IPR050188">
    <property type="entry name" value="RluA_PseudoU_synthase"/>
</dbReference>